<dbReference type="Proteomes" id="UP000288024">
    <property type="component" value="Unassembled WGS sequence"/>
</dbReference>
<reference evidence="1 2" key="1">
    <citation type="submission" date="2019-01" db="EMBL/GenBank/DDBJ databases">
        <title>Bacillus sp. M5HDSG1-1, whole genome shotgun sequence.</title>
        <authorList>
            <person name="Tuo L."/>
        </authorList>
    </citation>
    <scope>NUCLEOTIDE SEQUENCE [LARGE SCALE GENOMIC DNA]</scope>
    <source>
        <strain evidence="1 2">M5HDSG1-1</strain>
    </source>
</reference>
<evidence type="ECO:0000313" key="2">
    <source>
        <dbReference type="Proteomes" id="UP000288024"/>
    </source>
</evidence>
<comment type="caution">
    <text evidence="1">The sequence shown here is derived from an EMBL/GenBank/DDBJ whole genome shotgun (WGS) entry which is preliminary data.</text>
</comment>
<name>A0A437K4D2_9BACI</name>
<dbReference type="RefSeq" id="WP_127741997.1">
    <property type="nucleotide sequence ID" value="NZ_RZTZ01000018.1"/>
</dbReference>
<organism evidence="1 2">
    <name type="scientific">Niallia taxi</name>
    <dbReference type="NCBI Taxonomy" id="2499688"/>
    <lineage>
        <taxon>Bacteria</taxon>
        <taxon>Bacillati</taxon>
        <taxon>Bacillota</taxon>
        <taxon>Bacilli</taxon>
        <taxon>Bacillales</taxon>
        <taxon>Bacillaceae</taxon>
        <taxon>Niallia</taxon>
    </lineage>
</organism>
<evidence type="ECO:0000313" key="1">
    <source>
        <dbReference type="EMBL" id="RVT57202.1"/>
    </source>
</evidence>
<keyword evidence="2" id="KW-1185">Reference proteome</keyword>
<dbReference type="AlphaFoldDB" id="A0A437K4D2"/>
<proteinExistence type="predicted"/>
<protein>
    <submittedName>
        <fullName evidence="1">Uncharacterized protein</fullName>
    </submittedName>
</protein>
<accession>A0A437K4D2</accession>
<dbReference type="EMBL" id="RZTZ01000018">
    <property type="protein sequence ID" value="RVT57202.1"/>
    <property type="molecule type" value="Genomic_DNA"/>
</dbReference>
<sequence length="107" mass="12609">MKKNDHYQNLLKRLCEANNIRKPRFETLEGSVIIHIKNQLKEGVDLDSFKILNLVLQTIVPLSIKFNQQLYLYPNGDRLDRVTITFSEDDYIELNRKLEEGDFKADL</sequence>
<gene>
    <name evidence="1" type="ORF">EM808_24995</name>
</gene>